<gene>
    <name evidence="2" type="ORF">OTERR_06820</name>
</gene>
<dbReference type="Gene3D" id="2.40.10.220">
    <property type="entry name" value="predicted glycosyltransferase like domains"/>
    <property type="match status" value="1"/>
</dbReference>
<dbReference type="RefSeq" id="WP_054621620.1">
    <property type="nucleotide sequence ID" value="NZ_CP022579.1"/>
</dbReference>
<evidence type="ECO:0000313" key="3">
    <source>
        <dbReference type="Proteomes" id="UP000323671"/>
    </source>
</evidence>
<evidence type="ECO:0000259" key="1">
    <source>
        <dbReference type="Pfam" id="PF07238"/>
    </source>
</evidence>
<feature type="domain" description="PilZ" evidence="1">
    <location>
        <begin position="6"/>
        <end position="112"/>
    </location>
</feature>
<dbReference type="InterPro" id="IPR009875">
    <property type="entry name" value="PilZ_domain"/>
</dbReference>
<dbReference type="KEGG" id="otr:OTERR_06820"/>
<dbReference type="EMBL" id="CP022579">
    <property type="protein sequence ID" value="QEL64158.1"/>
    <property type="molecule type" value="Genomic_DNA"/>
</dbReference>
<sequence>MIEHRMHRRFPVRWPVAIVFDHAAERSTYRGLTWDLSLGGAAILSERNLFVPGTVTLLISVPPLYPDHRQPLIEVRAKMAYTVLSNTHDCFRLGIRFEQFKDNGEQRLLDCLQARYEIIA</sequence>
<keyword evidence="3" id="KW-1185">Reference proteome</keyword>
<dbReference type="SUPFAM" id="SSF141371">
    <property type="entry name" value="PilZ domain-like"/>
    <property type="match status" value="1"/>
</dbReference>
<dbReference type="Proteomes" id="UP000323671">
    <property type="component" value="Chromosome"/>
</dbReference>
<evidence type="ECO:0000313" key="2">
    <source>
        <dbReference type="EMBL" id="QEL64158.1"/>
    </source>
</evidence>
<dbReference type="Pfam" id="PF07238">
    <property type="entry name" value="PilZ"/>
    <property type="match status" value="1"/>
</dbReference>
<dbReference type="GO" id="GO:0035438">
    <property type="term" value="F:cyclic-di-GMP binding"/>
    <property type="evidence" value="ECO:0007669"/>
    <property type="project" value="InterPro"/>
</dbReference>
<organism evidence="2 3">
    <name type="scientific">Oryzomicrobium terrae</name>
    <dbReference type="NCBI Taxonomy" id="1735038"/>
    <lineage>
        <taxon>Bacteria</taxon>
        <taxon>Pseudomonadati</taxon>
        <taxon>Pseudomonadota</taxon>
        <taxon>Betaproteobacteria</taxon>
        <taxon>Rhodocyclales</taxon>
        <taxon>Rhodocyclaceae</taxon>
        <taxon>Oryzomicrobium</taxon>
    </lineage>
</organism>
<protein>
    <recommendedName>
        <fullName evidence="1">PilZ domain-containing protein</fullName>
    </recommendedName>
</protein>
<dbReference type="AlphaFoldDB" id="A0A5C1E7F3"/>
<proteinExistence type="predicted"/>
<reference evidence="2 3" key="1">
    <citation type="submission" date="2017-07" db="EMBL/GenBank/DDBJ databases">
        <title>Complete genome sequence of Oryzomicrobium terrae TPP412.</title>
        <authorList>
            <person name="Chiu L.-W."/>
            <person name="Lo K.-J."/>
            <person name="Tsai Y.-M."/>
            <person name="Lin S.-S."/>
            <person name="Kuo C.-H."/>
            <person name="Liu C.-T."/>
        </authorList>
    </citation>
    <scope>NUCLEOTIDE SEQUENCE [LARGE SCALE GENOMIC DNA]</scope>
    <source>
        <strain evidence="2 3">TPP412</strain>
    </source>
</reference>
<name>A0A5C1E7F3_9RHOO</name>
<accession>A0A5C1E7F3</accession>